<dbReference type="Gene3D" id="3.40.50.720">
    <property type="entry name" value="NAD(P)-binding Rossmann-like Domain"/>
    <property type="match status" value="1"/>
</dbReference>
<organism evidence="3 4">
    <name type="scientific">Aerococcus viridans</name>
    <dbReference type="NCBI Taxonomy" id="1377"/>
    <lineage>
        <taxon>Bacteria</taxon>
        <taxon>Bacillati</taxon>
        <taxon>Bacillota</taxon>
        <taxon>Bacilli</taxon>
        <taxon>Lactobacillales</taxon>
        <taxon>Aerococcaceae</taxon>
        <taxon>Aerococcus</taxon>
    </lineage>
</organism>
<dbReference type="Pfam" id="PF00106">
    <property type="entry name" value="adh_short"/>
    <property type="match status" value="1"/>
</dbReference>
<dbReference type="InterPro" id="IPR020904">
    <property type="entry name" value="Sc_DH/Rdtase_CS"/>
</dbReference>
<dbReference type="PANTHER" id="PTHR44196:SF1">
    <property type="entry name" value="DEHYDROGENASE_REDUCTASE SDR FAMILY MEMBER 7B"/>
    <property type="match status" value="1"/>
</dbReference>
<dbReference type="PANTHER" id="PTHR44196">
    <property type="entry name" value="DEHYDROGENASE/REDUCTASE SDR FAMILY MEMBER 7B"/>
    <property type="match status" value="1"/>
</dbReference>
<protein>
    <submittedName>
        <fullName evidence="3">3-oxoacyl-ACP reductase</fullName>
    </submittedName>
</protein>
<evidence type="ECO:0000256" key="1">
    <source>
        <dbReference type="ARBA" id="ARBA00006484"/>
    </source>
</evidence>
<evidence type="ECO:0000256" key="2">
    <source>
        <dbReference type="ARBA" id="ARBA00023002"/>
    </source>
</evidence>
<dbReference type="RefSeq" id="WP_083070018.1">
    <property type="nucleotide sequence ID" value="NZ_NBTM02000001.1"/>
</dbReference>
<dbReference type="PROSITE" id="PS00061">
    <property type="entry name" value="ADH_SHORT"/>
    <property type="match status" value="1"/>
</dbReference>
<dbReference type="InterPro" id="IPR036291">
    <property type="entry name" value="NAD(P)-bd_dom_sf"/>
</dbReference>
<gene>
    <name evidence="3" type="ORF">A6J77_008645</name>
</gene>
<keyword evidence="2" id="KW-0560">Oxidoreductase</keyword>
<dbReference type="GO" id="GO:0016020">
    <property type="term" value="C:membrane"/>
    <property type="evidence" value="ECO:0007669"/>
    <property type="project" value="TreeGrafter"/>
</dbReference>
<sequence length="265" mass="29233">MSQTYTVITGASSGIGQAFAYKMASEGRNIIINGRNEKRLYETKKQAKELGAGQVLAYTADLVTGDEAEKFAQYCFDKGQIENFVHCLGFGDFSAISDQAYSQIAKLTHTNLLLTMFLSKRFAAGMLDQDTEANNITLIGSVAGLIQTPKSAVYAASKAGVHAFANGLRQDLWSTKIKVTCILPGPVDTAFFDIADKDGSYFENVQSFATTPEIVADKMATAIERGQFEVIVPFYYDIMNRLMRLAPSLAYRLIHMTYEKGQFRD</sequence>
<proteinExistence type="inferred from homology"/>
<dbReference type="SUPFAM" id="SSF51735">
    <property type="entry name" value="NAD(P)-binding Rossmann-fold domains"/>
    <property type="match status" value="1"/>
</dbReference>
<dbReference type="Proteomes" id="UP000192813">
    <property type="component" value="Unassembled WGS sequence"/>
</dbReference>
<comment type="caution">
    <text evidence="3">The sequence shown here is derived from an EMBL/GenBank/DDBJ whole genome shotgun (WGS) entry which is preliminary data.</text>
</comment>
<accession>A0A2J9PPL4</accession>
<comment type="similarity">
    <text evidence="1">Belongs to the short-chain dehydrogenases/reductases (SDR) family.</text>
</comment>
<name>A0A2J9PPL4_9LACT</name>
<evidence type="ECO:0000313" key="4">
    <source>
        <dbReference type="Proteomes" id="UP000192813"/>
    </source>
</evidence>
<dbReference type="EMBL" id="NBTM02000001">
    <property type="protein sequence ID" value="PNL92294.1"/>
    <property type="molecule type" value="Genomic_DNA"/>
</dbReference>
<dbReference type="AlphaFoldDB" id="A0A2J9PPL4"/>
<dbReference type="GO" id="GO:0016491">
    <property type="term" value="F:oxidoreductase activity"/>
    <property type="evidence" value="ECO:0007669"/>
    <property type="project" value="UniProtKB-KW"/>
</dbReference>
<dbReference type="InterPro" id="IPR002347">
    <property type="entry name" value="SDR_fam"/>
</dbReference>
<reference evidence="4" key="1">
    <citation type="submission" date="2017-12" db="EMBL/GenBank/DDBJ databases">
        <title>FDA dAtabase for Regulatory Grade micrObial Sequences (FDA-ARGOS): Supporting development and validation of Infectious Disease Dx tests.</title>
        <authorList>
            <person name="Hoffmann M."/>
            <person name="Allard M."/>
            <person name="Evans P."/>
            <person name="Brown E."/>
            <person name="Tallon L."/>
            <person name="Sadzewicz L."/>
            <person name="Sengamalay N."/>
            <person name="Ott S."/>
            <person name="Godinez A."/>
            <person name="Nagaraj S."/>
            <person name="Vavikolanu K."/>
            <person name="Aluvathingal J."/>
            <person name="Nadendla S."/>
            <person name="Sichtig H."/>
        </authorList>
    </citation>
    <scope>NUCLEOTIDE SEQUENCE [LARGE SCALE GENOMIC DNA]</scope>
    <source>
        <strain evidence="4">FDAARGOS_249</strain>
    </source>
</reference>
<dbReference type="PRINTS" id="PR00081">
    <property type="entry name" value="GDHRDH"/>
</dbReference>
<evidence type="ECO:0000313" key="3">
    <source>
        <dbReference type="EMBL" id="PNL92294.1"/>
    </source>
</evidence>